<dbReference type="GO" id="GO:0006400">
    <property type="term" value="P:tRNA modification"/>
    <property type="evidence" value="ECO:0007669"/>
    <property type="project" value="InterPro"/>
</dbReference>
<feature type="compositionally biased region" description="Gly residues" evidence="1">
    <location>
        <begin position="366"/>
        <end position="377"/>
    </location>
</feature>
<dbReference type="PROSITE" id="PS51165">
    <property type="entry name" value="THUMP"/>
    <property type="match status" value="1"/>
</dbReference>
<comment type="caution">
    <text evidence="2">The sequence shown here is derived from an EMBL/GenBank/DDBJ whole genome shotgun (WGS) entry which is preliminary data.</text>
</comment>
<feature type="region of interest" description="Disordered" evidence="1">
    <location>
        <begin position="109"/>
        <end position="154"/>
    </location>
</feature>
<organism evidence="2 3">
    <name type="scientific">Tilletia indica</name>
    <dbReference type="NCBI Taxonomy" id="43049"/>
    <lineage>
        <taxon>Eukaryota</taxon>
        <taxon>Fungi</taxon>
        <taxon>Dikarya</taxon>
        <taxon>Basidiomycota</taxon>
        <taxon>Ustilaginomycotina</taxon>
        <taxon>Exobasidiomycetes</taxon>
        <taxon>Tilletiales</taxon>
        <taxon>Tilletiaceae</taxon>
        <taxon>Tilletia</taxon>
    </lineage>
</organism>
<dbReference type="Gene3D" id="3.30.2300.10">
    <property type="entry name" value="THUMP superfamily"/>
    <property type="match status" value="1"/>
</dbReference>
<dbReference type="InterPro" id="IPR040183">
    <property type="entry name" value="THUMPD1-like"/>
</dbReference>
<dbReference type="Pfam" id="PF02926">
    <property type="entry name" value="THUMP"/>
    <property type="match status" value="1"/>
</dbReference>
<dbReference type="InterPro" id="IPR004114">
    <property type="entry name" value="THUMP_dom"/>
</dbReference>
<dbReference type="SUPFAM" id="SSF143437">
    <property type="entry name" value="THUMP domain-like"/>
    <property type="match status" value="1"/>
</dbReference>
<sequence length="441" mass="47028">MARGNKRKYEGSGRSGEGGGGRGGGAGAGGSSKRPYHRNTSDNAIRTTMAGPGIFITTSRGRERKAALQLKDVLEEHAERLYPDVKLEAYVPAENKAYVKKVLTEEDEDALFNGPAQDDTDVKQEVEEEQAEEVSAATEKPDLPSEVREGDSSVNAPLNDIQAQIQAELAELNATSGGPHSNGAGHGQGKGTKGGPAKLYRFSTVTQGLLDCVAFMRVTAPQDPHALVYSVLEEVERTGGARCRFVQRLTPVADTCAANYESIEALAGRVLPSFFTSERPRTYRIEPRIRAHNIVTRDPLIQLIGEQVALQAGAHSVDLKNPELVIVVEILKSVCGIGVAEHWNRFRRFNPAMVAEEVNKKRDGGDGGTEGASGSTGTGLRADGAEGDVGRTSRVAGNLGRVAAAQSQQAQEVGTSSAFARPEEEKPSDAADVKPSTEQEQ</sequence>
<gene>
    <name evidence="2" type="ORF">A4X13_0g7835</name>
</gene>
<feature type="region of interest" description="Disordered" evidence="1">
    <location>
        <begin position="174"/>
        <end position="195"/>
    </location>
</feature>
<dbReference type="AlphaFoldDB" id="A0A177TEP6"/>
<protein>
    <submittedName>
        <fullName evidence="2">Uncharacterized protein</fullName>
    </submittedName>
</protein>
<feature type="compositionally biased region" description="Basic and acidic residues" evidence="1">
    <location>
        <begin position="139"/>
        <end position="151"/>
    </location>
</feature>
<dbReference type="GO" id="GO:0003723">
    <property type="term" value="F:RNA binding"/>
    <property type="evidence" value="ECO:0007669"/>
    <property type="project" value="UniProtKB-UniRule"/>
</dbReference>
<evidence type="ECO:0000313" key="3">
    <source>
        <dbReference type="Proteomes" id="UP000077521"/>
    </source>
</evidence>
<feature type="region of interest" description="Disordered" evidence="1">
    <location>
        <begin position="360"/>
        <end position="441"/>
    </location>
</feature>
<dbReference type="EMBL" id="LWDF02001100">
    <property type="protein sequence ID" value="KAE8240376.1"/>
    <property type="molecule type" value="Genomic_DNA"/>
</dbReference>
<dbReference type="SMART" id="SM00981">
    <property type="entry name" value="THUMP"/>
    <property type="match status" value="1"/>
</dbReference>
<dbReference type="PANTHER" id="PTHR13452:SF10">
    <property type="entry name" value="THUMP DOMAIN-CONTAINING PROTEIN 1"/>
    <property type="match status" value="1"/>
</dbReference>
<feature type="compositionally biased region" description="Gly residues" evidence="1">
    <location>
        <begin position="13"/>
        <end position="30"/>
    </location>
</feature>
<evidence type="ECO:0000256" key="1">
    <source>
        <dbReference type="SAM" id="MobiDB-lite"/>
    </source>
</evidence>
<dbReference type="CDD" id="cd11717">
    <property type="entry name" value="THUMP_THUMPD1_like"/>
    <property type="match status" value="1"/>
</dbReference>
<dbReference type="Proteomes" id="UP000077521">
    <property type="component" value="Unassembled WGS sequence"/>
</dbReference>
<feature type="compositionally biased region" description="Gly residues" evidence="1">
    <location>
        <begin position="184"/>
        <end position="194"/>
    </location>
</feature>
<feature type="compositionally biased region" description="Basic and acidic residues" evidence="1">
    <location>
        <begin position="421"/>
        <end position="441"/>
    </location>
</feature>
<dbReference type="PANTHER" id="PTHR13452">
    <property type="entry name" value="THUMP DOMAIN CONTAINING PROTEIN 1-RELATED"/>
    <property type="match status" value="1"/>
</dbReference>
<reference evidence="2" key="1">
    <citation type="submission" date="2016-04" db="EMBL/GenBank/DDBJ databases">
        <authorList>
            <person name="Nguyen H.D."/>
            <person name="Samba Siva P."/>
            <person name="Cullis J."/>
            <person name="Levesque C.A."/>
            <person name="Hambleton S."/>
        </authorList>
    </citation>
    <scope>NUCLEOTIDE SEQUENCE</scope>
    <source>
        <strain evidence="2">DAOMC 236416</strain>
    </source>
</reference>
<evidence type="ECO:0000313" key="2">
    <source>
        <dbReference type="EMBL" id="KAE8240376.1"/>
    </source>
</evidence>
<accession>A0A177TEP6</accession>
<reference evidence="2" key="2">
    <citation type="journal article" date="2019" name="IMA Fungus">
        <title>Genome sequencing and comparison of five Tilletia species to identify candidate genes for the detection of regulated species infecting wheat.</title>
        <authorList>
            <person name="Nguyen H.D.T."/>
            <person name="Sultana T."/>
            <person name="Kesanakurti P."/>
            <person name="Hambleton S."/>
        </authorList>
    </citation>
    <scope>NUCLEOTIDE SEQUENCE</scope>
    <source>
        <strain evidence="2">DAOMC 236416</strain>
    </source>
</reference>
<keyword evidence="3" id="KW-1185">Reference proteome</keyword>
<proteinExistence type="predicted"/>
<feature type="region of interest" description="Disordered" evidence="1">
    <location>
        <begin position="1"/>
        <end position="62"/>
    </location>
</feature>
<name>A0A177TEP6_9BASI</name>
<dbReference type="OrthoDB" id="367221at2759"/>